<evidence type="ECO:0000313" key="2">
    <source>
        <dbReference type="EMBL" id="SFP01273.1"/>
    </source>
</evidence>
<dbReference type="AlphaFoldDB" id="A0A1I5LVQ6"/>
<dbReference type="Proteomes" id="UP000242243">
    <property type="component" value="Unassembled WGS sequence"/>
</dbReference>
<proteinExistence type="predicted"/>
<keyword evidence="1" id="KW-0472">Membrane</keyword>
<evidence type="ECO:0000313" key="3">
    <source>
        <dbReference type="Proteomes" id="UP000242243"/>
    </source>
</evidence>
<feature type="transmembrane region" description="Helical" evidence="1">
    <location>
        <begin position="12"/>
        <end position="28"/>
    </location>
</feature>
<keyword evidence="1" id="KW-1133">Transmembrane helix</keyword>
<evidence type="ECO:0000256" key="1">
    <source>
        <dbReference type="SAM" id="Phobius"/>
    </source>
</evidence>
<accession>A0A1I5LVQ6</accession>
<sequence>MKRIPIIDIRSFILLLILVLIVSFVRLYS</sequence>
<protein>
    <submittedName>
        <fullName evidence="2">Uncharacterized protein</fullName>
    </submittedName>
</protein>
<keyword evidence="1" id="KW-0812">Transmembrane</keyword>
<dbReference type="EMBL" id="FOXC01000003">
    <property type="protein sequence ID" value="SFP01273.1"/>
    <property type="molecule type" value="Genomic_DNA"/>
</dbReference>
<gene>
    <name evidence="2" type="ORF">SAMN05421839_1037</name>
</gene>
<reference evidence="2 3" key="1">
    <citation type="submission" date="2016-10" db="EMBL/GenBank/DDBJ databases">
        <authorList>
            <person name="de Groot N.N."/>
        </authorList>
    </citation>
    <scope>NUCLEOTIDE SEQUENCE [LARGE SCALE GENOMIC DNA]</scope>
    <source>
        <strain evidence="2 3">DSM 17073</strain>
    </source>
</reference>
<organism evidence="2 3">
    <name type="scientific">Halolactibacillus halophilus</name>
    <dbReference type="NCBI Taxonomy" id="306540"/>
    <lineage>
        <taxon>Bacteria</taxon>
        <taxon>Bacillati</taxon>
        <taxon>Bacillota</taxon>
        <taxon>Bacilli</taxon>
        <taxon>Bacillales</taxon>
        <taxon>Bacillaceae</taxon>
        <taxon>Halolactibacillus</taxon>
    </lineage>
</organism>
<name>A0A1I5LVQ6_9BACI</name>